<reference evidence="2" key="1">
    <citation type="submission" date="2014-11" db="EMBL/GenBank/DDBJ databases">
        <authorList>
            <person name="Otto D Thomas"/>
            <person name="Naeem Raeece"/>
        </authorList>
    </citation>
    <scope>NUCLEOTIDE SEQUENCE</scope>
</reference>
<feature type="region of interest" description="Disordered" evidence="1">
    <location>
        <begin position="188"/>
        <end position="225"/>
    </location>
</feature>
<dbReference type="PANTHER" id="PTHR15002:SF0">
    <property type="entry name" value="RIBOSOMAL BIOGENESIS PROTEIN LAS1L"/>
    <property type="match status" value="1"/>
</dbReference>
<dbReference type="EMBL" id="CDMZ01000214">
    <property type="protein sequence ID" value="CEM09291.1"/>
    <property type="molecule type" value="Genomic_DNA"/>
</dbReference>
<evidence type="ECO:0000313" key="2">
    <source>
        <dbReference type="EMBL" id="CEM09291.1"/>
    </source>
</evidence>
<dbReference type="GO" id="GO:0004519">
    <property type="term" value="F:endonuclease activity"/>
    <property type="evidence" value="ECO:0007669"/>
    <property type="project" value="InterPro"/>
</dbReference>
<organism evidence="2">
    <name type="scientific">Chromera velia CCMP2878</name>
    <dbReference type="NCBI Taxonomy" id="1169474"/>
    <lineage>
        <taxon>Eukaryota</taxon>
        <taxon>Sar</taxon>
        <taxon>Alveolata</taxon>
        <taxon>Colpodellida</taxon>
        <taxon>Chromeraceae</taxon>
        <taxon>Chromera</taxon>
    </lineage>
</organism>
<dbReference type="PANTHER" id="PTHR15002">
    <property type="entry name" value="RIBOSOMAL BIOGENESIS PROTEIN LAS1L"/>
    <property type="match status" value="1"/>
</dbReference>
<feature type="compositionally biased region" description="Basic and acidic residues" evidence="1">
    <location>
        <begin position="203"/>
        <end position="221"/>
    </location>
</feature>
<dbReference type="AlphaFoldDB" id="A0A0G4F9E5"/>
<sequence>MESSRDWRAAMEVRVLAWSSRAKIPVAVEQTASLMEVMLMDQFFVEVPEEAGSGTVALPAVSEQNLRMQYSMAITRFVNSLVDISQTTHYARPVAVLAAELKIPKLLVDIRHEATHMQVPSLSALRIGAETALSYLEERHWLPQGARLGRLLSDSHMQERLFVEFSLIFGALLDAEAELDRAILKERGKGKTGDGARQNGNEKNGKKGEGRVEGQRNEKAVTEGASGTSLCGDSFGVSGSEAWMTSPFFLESLRRVLGRLEGKVDESVSRLASMASEQKENAVLSFLLEFVCANGEPGMPRLLGVVVLRCLSVLTSNGVLRLLASLLHSASGGAIPVAEGEVGQEASSRTRSVGLPLADRRGPIWGSCAGLWVRRMGGGASGGAWREAMETFDRQVAERETARERRKRKEVGRPITQRGGSSKGPLSSSAAPSFSSRRGVVRVDLETDQKNANGKGGGADALFGSGEKRAAACSFREFLDSLGERRKDPEGLAGLALAWLKTFLSGTVSWQPLRNCRQGGDHTDIPILSLIVQAVETGKGQGQGAKRGGVNEDVQTQAESLSLQCCANAFRGRYFLRQSGITEALLSHVGSTSLKVATGRELDLSCGEKTTGCQAGSPGLPQARESEEGSVGSDASIDVEIEGVGGQKGGGSGEEPSVMSGLSADEQNKLTREVTQGCRALSVLRESGVFYPLSQTESSVQTEERSAEEEMEEESEERPSSVPPSPVPPVSLLDALGVSSSFSSSSAFPSSCVESIDPTPVWTSVGSLWRSSRWGIQESFPTVWDSARAWPLCQQNVGGSEVDFEVGTWDALKKRRLGMDPDFFRDAVGADEIIYPGLSDAEVRQLQKEEEEKAQLYQGSRMAEEKQQEEDRQCQRGVGSLSDRRERGFVESSGTQKHKEGPERRSQRPAATWLDRLEISTLYDSSDPTSLKPGEGYTKSMQ</sequence>
<dbReference type="GO" id="GO:0090730">
    <property type="term" value="C:Las1 complex"/>
    <property type="evidence" value="ECO:0007669"/>
    <property type="project" value="InterPro"/>
</dbReference>
<dbReference type="Pfam" id="PF04031">
    <property type="entry name" value="Las1"/>
    <property type="match status" value="1"/>
</dbReference>
<feature type="compositionally biased region" description="Basic and acidic residues" evidence="1">
    <location>
        <begin position="862"/>
        <end position="874"/>
    </location>
</feature>
<proteinExistence type="predicted"/>
<evidence type="ECO:0000256" key="1">
    <source>
        <dbReference type="SAM" id="MobiDB-lite"/>
    </source>
</evidence>
<feature type="region of interest" description="Disordered" evidence="1">
    <location>
        <begin position="857"/>
        <end position="942"/>
    </location>
</feature>
<protein>
    <submittedName>
        <fullName evidence="2">Uncharacterized protein</fullName>
    </submittedName>
</protein>
<dbReference type="GO" id="GO:0030687">
    <property type="term" value="C:preribosome, large subunit precursor"/>
    <property type="evidence" value="ECO:0007669"/>
    <property type="project" value="TreeGrafter"/>
</dbReference>
<feature type="region of interest" description="Disordered" evidence="1">
    <location>
        <begin position="396"/>
        <end position="440"/>
    </location>
</feature>
<feature type="compositionally biased region" description="Acidic residues" evidence="1">
    <location>
        <begin position="706"/>
        <end position="716"/>
    </location>
</feature>
<accession>A0A0G4F9E5</accession>
<name>A0A0G4F9E5_9ALVE</name>
<feature type="region of interest" description="Disordered" evidence="1">
    <location>
        <begin position="694"/>
        <end position="730"/>
    </location>
</feature>
<feature type="compositionally biased region" description="Low complexity" evidence="1">
    <location>
        <begin position="427"/>
        <end position="436"/>
    </location>
</feature>
<dbReference type="VEuPathDB" id="CryptoDB:Cvel_15852"/>
<dbReference type="InterPro" id="IPR007174">
    <property type="entry name" value="Las1"/>
</dbReference>
<feature type="compositionally biased region" description="Gly residues" evidence="1">
    <location>
        <begin position="643"/>
        <end position="653"/>
    </location>
</feature>
<feature type="region of interest" description="Disordered" evidence="1">
    <location>
        <begin position="609"/>
        <end position="662"/>
    </location>
</feature>
<feature type="compositionally biased region" description="Basic and acidic residues" evidence="1">
    <location>
        <begin position="897"/>
        <end position="906"/>
    </location>
</feature>
<dbReference type="GO" id="GO:0000470">
    <property type="term" value="P:maturation of LSU-rRNA"/>
    <property type="evidence" value="ECO:0007669"/>
    <property type="project" value="TreeGrafter"/>
</dbReference>
<gene>
    <name evidence="2" type="ORF">Cvel_15852</name>
</gene>
<dbReference type="GO" id="GO:0000460">
    <property type="term" value="P:maturation of 5.8S rRNA"/>
    <property type="evidence" value="ECO:0007669"/>
    <property type="project" value="TreeGrafter"/>
</dbReference>